<proteinExistence type="predicted"/>
<dbReference type="SUPFAM" id="SSF159659">
    <property type="entry name" value="Cgl1923-like"/>
    <property type="match status" value="1"/>
</dbReference>
<evidence type="ECO:0000313" key="3">
    <source>
        <dbReference type="Proteomes" id="UP000326464"/>
    </source>
</evidence>
<dbReference type="InterPro" id="IPR019151">
    <property type="entry name" value="Proteasome_assmbl_chaperone_2"/>
</dbReference>
<dbReference type="Gene3D" id="1.10.287.100">
    <property type="match status" value="1"/>
</dbReference>
<sequence>MLDPRTLYNINTDVFDDPATKGLPLLMSLTGFMDAGQVVSQVSEELMEVLEHEPVAEFDADQLIDYRGRRPRITFVEDHLTDYRPHRLGLHRLYDGLGEPFLLLTGLEPDLQWERFSSAVVGLVKDLEVSIVSWVHAIPMPVPHTRPLGVTVHGNRPDLIDGMSAWRPTAEFQASIGHVLEMRLIEAGNDVVGHVIHVPHYLAEAEYPPAAVAGLEYLGASARLVLPTDRLRETGRDVERQIARQVGNSTEVQSVVTSLEQRYDEYADGAARRSLLVKENSELASADELGAAVEAYLASPQAEEESTLLWDTEFLGTTPIDYGSHGSAAGGAGAEGSDAAVGSDESDRSDGSGSGAPGATDDDGPSGTQPSS</sequence>
<dbReference type="Proteomes" id="UP000326464">
    <property type="component" value="Unassembled WGS sequence"/>
</dbReference>
<evidence type="ECO:0000256" key="1">
    <source>
        <dbReference type="SAM" id="MobiDB-lite"/>
    </source>
</evidence>
<keyword evidence="3" id="KW-1185">Reference proteome</keyword>
<dbReference type="EMBL" id="VJXX01000002">
    <property type="protein sequence ID" value="MPY11099.1"/>
    <property type="molecule type" value="Genomic_DNA"/>
</dbReference>
<accession>A0A7X1NQE7</accession>
<feature type="region of interest" description="Disordered" evidence="1">
    <location>
        <begin position="321"/>
        <end position="372"/>
    </location>
</feature>
<dbReference type="Pfam" id="PF09754">
    <property type="entry name" value="PAC2"/>
    <property type="match status" value="1"/>
</dbReference>
<organism evidence="2 3">
    <name type="scientific">Arthrobacter bussei</name>
    <dbReference type="NCBI Taxonomy" id="2594179"/>
    <lineage>
        <taxon>Bacteria</taxon>
        <taxon>Bacillati</taxon>
        <taxon>Actinomycetota</taxon>
        <taxon>Actinomycetes</taxon>
        <taxon>Micrococcales</taxon>
        <taxon>Micrococcaceae</taxon>
        <taxon>Arthrobacter</taxon>
    </lineage>
</organism>
<reference evidence="3" key="1">
    <citation type="submission" date="2019-07" db="EMBL/GenBank/DDBJ databases">
        <title>Arthrobacter KR32 sp. nov., isolated from mountain cheese made of cows milk.</title>
        <authorList>
            <person name="Flegler A."/>
        </authorList>
    </citation>
    <scope>NUCLEOTIDE SEQUENCE [LARGE SCALE GENOMIC DNA]</scope>
    <source>
        <strain evidence="3">KR32</strain>
    </source>
</reference>
<evidence type="ECO:0000313" key="2">
    <source>
        <dbReference type="EMBL" id="MPY11099.1"/>
    </source>
</evidence>
<comment type="caution">
    <text evidence="2">The sequence shown here is derived from an EMBL/GenBank/DDBJ whole genome shotgun (WGS) entry which is preliminary data.</text>
</comment>
<dbReference type="Gene3D" id="3.40.50.10900">
    <property type="entry name" value="PAC-like subunit"/>
    <property type="match status" value="1"/>
</dbReference>
<dbReference type="InterPro" id="IPR038389">
    <property type="entry name" value="PSMG2_sf"/>
</dbReference>
<dbReference type="OrthoDB" id="3733464at2"/>
<gene>
    <name evidence="2" type="ORF">FNH21_10280</name>
</gene>
<name>A0A7X1NQE7_9MICC</name>
<protein>
    <submittedName>
        <fullName evidence="2">PAC2 family protein</fullName>
    </submittedName>
</protein>
<dbReference type="AlphaFoldDB" id="A0A7X1NQE7"/>